<dbReference type="AlphaFoldDB" id="A0A8J6Q1S6"/>
<feature type="active site" description="Proton donor" evidence="5">
    <location>
        <position position="132"/>
    </location>
</feature>
<dbReference type="SUPFAM" id="SSF51182">
    <property type="entry name" value="RmlC-like cupins"/>
    <property type="match status" value="1"/>
</dbReference>
<keyword evidence="7 8" id="KW-0413">Isomerase</keyword>
<dbReference type="PANTHER" id="PTHR21047:SF2">
    <property type="entry name" value="THYMIDINE DIPHOSPHO-4-KETO-RHAMNOSE 3,5-EPIMERASE"/>
    <property type="match status" value="1"/>
</dbReference>
<keyword evidence="9" id="KW-1185">Reference proteome</keyword>
<evidence type="ECO:0000256" key="5">
    <source>
        <dbReference type="PIRSR" id="PIRSR600888-1"/>
    </source>
</evidence>
<dbReference type="EC" id="5.1.3.13" evidence="3 7"/>
<dbReference type="GO" id="GO:0019305">
    <property type="term" value="P:dTDP-rhamnose biosynthetic process"/>
    <property type="evidence" value="ECO:0007669"/>
    <property type="project" value="UniProtKB-UniRule"/>
</dbReference>
<dbReference type="InterPro" id="IPR000888">
    <property type="entry name" value="RmlC-like"/>
</dbReference>
<organism evidence="8 9">
    <name type="scientific">Aestuariibaculum sediminum</name>
    <dbReference type="NCBI Taxonomy" id="2770637"/>
    <lineage>
        <taxon>Bacteria</taxon>
        <taxon>Pseudomonadati</taxon>
        <taxon>Bacteroidota</taxon>
        <taxon>Flavobacteriia</taxon>
        <taxon>Flavobacteriales</taxon>
        <taxon>Flavobacteriaceae</taxon>
    </lineage>
</organism>
<proteinExistence type="inferred from homology"/>
<dbReference type="RefSeq" id="WP_188228986.1">
    <property type="nucleotide sequence ID" value="NZ_JACVXB010000001.1"/>
</dbReference>
<sequence>MIVEETYLKGCFIITPKIFEDDRGYFFESFNEKLFEKEIGQRVTFVQDNQSKSSKGVLRGLHYQTGQFAQAKLVRVIKGSVLDVCVDLRRDSETFGKHYSIVLDDKSQQQLFIPKGFAHGFVVLEDDTLFSYKCDAYYNKASEAGIIFNDNHLNIDWALPEEDLIISEKDKVLPTFKKSLNYHEY</sequence>
<evidence type="ECO:0000256" key="1">
    <source>
        <dbReference type="ARBA" id="ARBA00001298"/>
    </source>
</evidence>
<comment type="subunit">
    <text evidence="7">Homodimer.</text>
</comment>
<dbReference type="CDD" id="cd00438">
    <property type="entry name" value="cupin_RmlC"/>
    <property type="match status" value="1"/>
</dbReference>
<dbReference type="Proteomes" id="UP000600588">
    <property type="component" value="Unassembled WGS sequence"/>
</dbReference>
<protein>
    <recommendedName>
        <fullName evidence="4 7">dTDP-4-dehydrorhamnose 3,5-epimerase</fullName>
        <ecNumber evidence="3 7">5.1.3.13</ecNumber>
    </recommendedName>
    <alternativeName>
        <fullName evidence="7">Thymidine diphospho-4-keto-rhamnose 3,5-epimerase</fullName>
    </alternativeName>
</protein>
<accession>A0A8J6Q1S6</accession>
<dbReference type="UniPathway" id="UPA00124"/>
<evidence type="ECO:0000256" key="7">
    <source>
        <dbReference type="RuleBase" id="RU364069"/>
    </source>
</evidence>
<name>A0A8J6Q1S6_9FLAO</name>
<feature type="active site" description="Proton acceptor" evidence="5">
    <location>
        <position position="62"/>
    </location>
</feature>
<dbReference type="GO" id="GO:0005829">
    <property type="term" value="C:cytosol"/>
    <property type="evidence" value="ECO:0007669"/>
    <property type="project" value="TreeGrafter"/>
</dbReference>
<comment type="caution">
    <text evidence="8">The sequence shown here is derived from an EMBL/GenBank/DDBJ whole genome shotgun (WGS) entry which is preliminary data.</text>
</comment>
<reference evidence="8 9" key="1">
    <citation type="submission" date="2020-09" db="EMBL/GenBank/DDBJ databases">
        <title>TT11 complete genome.</title>
        <authorList>
            <person name="Wu Z."/>
        </authorList>
    </citation>
    <scope>NUCLEOTIDE SEQUENCE [LARGE SCALE GENOMIC DNA]</scope>
    <source>
        <strain evidence="8 9">TT11</strain>
    </source>
</reference>
<dbReference type="NCBIfam" id="TIGR01221">
    <property type="entry name" value="rmlC"/>
    <property type="match status" value="1"/>
</dbReference>
<evidence type="ECO:0000313" key="8">
    <source>
        <dbReference type="EMBL" id="MBD0831221.1"/>
    </source>
</evidence>
<evidence type="ECO:0000256" key="2">
    <source>
        <dbReference type="ARBA" id="ARBA00001997"/>
    </source>
</evidence>
<comment type="similarity">
    <text evidence="7">Belongs to the dTDP-4-dehydrorhamnose 3,5-epimerase family.</text>
</comment>
<comment type="pathway">
    <text evidence="7">Carbohydrate biosynthesis; dTDP-L-rhamnose biosynthesis.</text>
</comment>
<evidence type="ECO:0000313" key="9">
    <source>
        <dbReference type="Proteomes" id="UP000600588"/>
    </source>
</evidence>
<evidence type="ECO:0000256" key="4">
    <source>
        <dbReference type="ARBA" id="ARBA00019595"/>
    </source>
</evidence>
<dbReference type="InterPro" id="IPR011051">
    <property type="entry name" value="RmlC_Cupin_sf"/>
</dbReference>
<comment type="catalytic activity">
    <reaction evidence="1 7">
        <text>dTDP-4-dehydro-6-deoxy-alpha-D-glucose = dTDP-4-dehydro-beta-L-rhamnose</text>
        <dbReference type="Rhea" id="RHEA:16969"/>
        <dbReference type="ChEBI" id="CHEBI:57649"/>
        <dbReference type="ChEBI" id="CHEBI:62830"/>
        <dbReference type="EC" id="5.1.3.13"/>
    </reaction>
</comment>
<evidence type="ECO:0000256" key="3">
    <source>
        <dbReference type="ARBA" id="ARBA00012098"/>
    </source>
</evidence>
<comment type="function">
    <text evidence="2 7">Catalyzes the epimerization of the C3' and C5'positions of dTDP-6-deoxy-D-xylo-4-hexulose, forming dTDP-6-deoxy-L-lyxo-4-hexulose.</text>
</comment>
<dbReference type="GO" id="GO:0008830">
    <property type="term" value="F:dTDP-4-dehydrorhamnose 3,5-epimerase activity"/>
    <property type="evidence" value="ECO:0007669"/>
    <property type="project" value="UniProtKB-UniRule"/>
</dbReference>
<feature type="site" description="Participates in a stacking interaction with the thymidine ring of dTDP-4-oxo-6-deoxyglucose" evidence="6">
    <location>
        <position position="138"/>
    </location>
</feature>
<dbReference type="EMBL" id="JACVXB010000001">
    <property type="protein sequence ID" value="MBD0831221.1"/>
    <property type="molecule type" value="Genomic_DNA"/>
</dbReference>
<dbReference type="PANTHER" id="PTHR21047">
    <property type="entry name" value="DTDP-6-DEOXY-D-GLUCOSE-3,5 EPIMERASE"/>
    <property type="match status" value="1"/>
</dbReference>
<dbReference type="InterPro" id="IPR014710">
    <property type="entry name" value="RmlC-like_jellyroll"/>
</dbReference>
<dbReference type="Pfam" id="PF00908">
    <property type="entry name" value="dTDP_sugar_isom"/>
    <property type="match status" value="1"/>
</dbReference>
<dbReference type="GO" id="GO:0000271">
    <property type="term" value="P:polysaccharide biosynthetic process"/>
    <property type="evidence" value="ECO:0007669"/>
    <property type="project" value="TreeGrafter"/>
</dbReference>
<evidence type="ECO:0000256" key="6">
    <source>
        <dbReference type="PIRSR" id="PIRSR600888-3"/>
    </source>
</evidence>
<dbReference type="Gene3D" id="2.60.120.10">
    <property type="entry name" value="Jelly Rolls"/>
    <property type="match status" value="1"/>
</dbReference>
<gene>
    <name evidence="8" type="primary">rfbC</name>
    <name evidence="8" type="ORF">ICJ83_03655</name>
</gene>